<dbReference type="PROSITE" id="PS51257">
    <property type="entry name" value="PROKAR_LIPOPROTEIN"/>
    <property type="match status" value="1"/>
</dbReference>
<proteinExistence type="predicted"/>
<dbReference type="AlphaFoldDB" id="A0A6B0V095"/>
<reference evidence="2" key="1">
    <citation type="submission" date="2019-12" db="EMBL/GenBank/DDBJ databases">
        <title>An insight into the sialome of adult female Ixodes ricinus ticks feeding for 6 days.</title>
        <authorList>
            <person name="Perner J."/>
            <person name="Ribeiro J.M.C."/>
        </authorList>
    </citation>
    <scope>NUCLEOTIDE SEQUENCE</scope>
    <source>
        <strain evidence="2">Semi-engorged</strain>
        <tissue evidence="2">Salivary glands</tissue>
    </source>
</reference>
<feature type="chain" id="PRO_5025407804" evidence="1">
    <location>
        <begin position="17"/>
        <end position="181"/>
    </location>
</feature>
<name>A0A6B0V095_IXORI</name>
<keyword evidence="1" id="KW-0732">Signal</keyword>
<organism evidence="2">
    <name type="scientific">Ixodes ricinus</name>
    <name type="common">Common tick</name>
    <name type="synonym">Acarus ricinus</name>
    <dbReference type="NCBI Taxonomy" id="34613"/>
    <lineage>
        <taxon>Eukaryota</taxon>
        <taxon>Metazoa</taxon>
        <taxon>Ecdysozoa</taxon>
        <taxon>Arthropoda</taxon>
        <taxon>Chelicerata</taxon>
        <taxon>Arachnida</taxon>
        <taxon>Acari</taxon>
        <taxon>Parasitiformes</taxon>
        <taxon>Ixodida</taxon>
        <taxon>Ixodoidea</taxon>
        <taxon>Ixodidae</taxon>
        <taxon>Ixodinae</taxon>
        <taxon>Ixodes</taxon>
    </lineage>
</organism>
<protein>
    <submittedName>
        <fullName evidence="2">Putative salivary secreted protein</fullName>
    </submittedName>
</protein>
<accession>A0A6B0V095</accession>
<sequence length="181" mass="20142">MRKIDLAILIVQLAAGACVSREHSSSLYNERMQFQANCSSYFRKKFKDNKGVPTSDPPIPFQCWNHIQNVGAIFCLLTGTDGFSRFDWVFCQLECKNSDFPMGLPFDKLDPDELVEGLCISNTEPEAMYDCRCPPGKITWKLKGISSLTSGSGNLHGGVVKTVACVRSPGKYCRTWDSALE</sequence>
<evidence type="ECO:0000256" key="1">
    <source>
        <dbReference type="SAM" id="SignalP"/>
    </source>
</evidence>
<dbReference type="EMBL" id="GIFC01013128">
    <property type="protein sequence ID" value="MXU95211.1"/>
    <property type="molecule type" value="Transcribed_RNA"/>
</dbReference>
<feature type="signal peptide" evidence="1">
    <location>
        <begin position="1"/>
        <end position="16"/>
    </location>
</feature>
<evidence type="ECO:0000313" key="2">
    <source>
        <dbReference type="EMBL" id="MXU95211.1"/>
    </source>
</evidence>